<evidence type="ECO:0000313" key="3">
    <source>
        <dbReference type="Proteomes" id="UP000799436"/>
    </source>
</evidence>
<feature type="region of interest" description="Disordered" evidence="1">
    <location>
        <begin position="89"/>
        <end position="109"/>
    </location>
</feature>
<protein>
    <submittedName>
        <fullName evidence="2">Uncharacterized protein</fullName>
    </submittedName>
</protein>
<name>A0A6G1KW60_9PEZI</name>
<evidence type="ECO:0000313" key="2">
    <source>
        <dbReference type="EMBL" id="KAF2764284.1"/>
    </source>
</evidence>
<proteinExistence type="predicted"/>
<dbReference type="Proteomes" id="UP000799436">
    <property type="component" value="Unassembled WGS sequence"/>
</dbReference>
<keyword evidence="3" id="KW-1185">Reference proteome</keyword>
<organism evidence="2 3">
    <name type="scientific">Teratosphaeria nubilosa</name>
    <dbReference type="NCBI Taxonomy" id="161662"/>
    <lineage>
        <taxon>Eukaryota</taxon>
        <taxon>Fungi</taxon>
        <taxon>Dikarya</taxon>
        <taxon>Ascomycota</taxon>
        <taxon>Pezizomycotina</taxon>
        <taxon>Dothideomycetes</taxon>
        <taxon>Dothideomycetidae</taxon>
        <taxon>Mycosphaerellales</taxon>
        <taxon>Teratosphaeriaceae</taxon>
        <taxon>Teratosphaeria</taxon>
    </lineage>
</organism>
<sequence>MELLTLPRSLGVSNVALLRASAATDCTIKLASSVRPDRSREETLVTRWPTENVAQSKLLAHCQDDGQGCCTRLRGTLTTTHSLASLSRRAQPGLDPQTRRDSAFCHQDI</sequence>
<reference evidence="2" key="1">
    <citation type="journal article" date="2020" name="Stud. Mycol.">
        <title>101 Dothideomycetes genomes: a test case for predicting lifestyles and emergence of pathogens.</title>
        <authorList>
            <person name="Haridas S."/>
            <person name="Albert R."/>
            <person name="Binder M."/>
            <person name="Bloem J."/>
            <person name="Labutti K."/>
            <person name="Salamov A."/>
            <person name="Andreopoulos B."/>
            <person name="Baker S."/>
            <person name="Barry K."/>
            <person name="Bills G."/>
            <person name="Bluhm B."/>
            <person name="Cannon C."/>
            <person name="Castanera R."/>
            <person name="Culley D."/>
            <person name="Daum C."/>
            <person name="Ezra D."/>
            <person name="Gonzalez J."/>
            <person name="Henrissat B."/>
            <person name="Kuo A."/>
            <person name="Liang C."/>
            <person name="Lipzen A."/>
            <person name="Lutzoni F."/>
            <person name="Magnuson J."/>
            <person name="Mondo S."/>
            <person name="Nolan M."/>
            <person name="Ohm R."/>
            <person name="Pangilinan J."/>
            <person name="Park H.-J."/>
            <person name="Ramirez L."/>
            <person name="Alfaro M."/>
            <person name="Sun H."/>
            <person name="Tritt A."/>
            <person name="Yoshinaga Y."/>
            <person name="Zwiers L.-H."/>
            <person name="Turgeon B."/>
            <person name="Goodwin S."/>
            <person name="Spatafora J."/>
            <person name="Crous P."/>
            <person name="Grigoriev I."/>
        </authorList>
    </citation>
    <scope>NUCLEOTIDE SEQUENCE</scope>
    <source>
        <strain evidence="2">CBS 116005</strain>
    </source>
</reference>
<dbReference type="EMBL" id="ML995930">
    <property type="protein sequence ID" value="KAF2764284.1"/>
    <property type="molecule type" value="Genomic_DNA"/>
</dbReference>
<evidence type="ECO:0000256" key="1">
    <source>
        <dbReference type="SAM" id="MobiDB-lite"/>
    </source>
</evidence>
<feature type="compositionally biased region" description="Basic and acidic residues" evidence="1">
    <location>
        <begin position="97"/>
        <end position="109"/>
    </location>
</feature>
<accession>A0A6G1KW60</accession>
<gene>
    <name evidence="2" type="ORF">EJ03DRAFT_33311</name>
</gene>
<dbReference type="AlphaFoldDB" id="A0A6G1KW60"/>